<feature type="coiled-coil region" evidence="3">
    <location>
        <begin position="954"/>
        <end position="1025"/>
    </location>
</feature>
<keyword evidence="7" id="KW-1185">Reference proteome</keyword>
<evidence type="ECO:0000256" key="3">
    <source>
        <dbReference type="SAM" id="Coils"/>
    </source>
</evidence>
<keyword evidence="3" id="KW-0175">Coiled coil</keyword>
<feature type="compositionally biased region" description="Basic and acidic residues" evidence="4">
    <location>
        <begin position="893"/>
        <end position="914"/>
    </location>
</feature>
<dbReference type="SUPFAM" id="SSF109885">
    <property type="entry name" value="I/LWEQ domain"/>
    <property type="match status" value="1"/>
</dbReference>
<dbReference type="VEuPathDB" id="TrichDB:TVAGG3_0743020"/>
<comment type="subcellular location">
    <subcellularLocation>
        <location evidence="1">Cytoplasm</location>
    </subcellularLocation>
</comment>
<name>A2EMZ5_TRIV3</name>
<dbReference type="GO" id="GO:0005737">
    <property type="term" value="C:cytoplasm"/>
    <property type="evidence" value="ECO:0007669"/>
    <property type="project" value="UniProtKB-SubCell"/>
</dbReference>
<dbReference type="Pfam" id="PF01608">
    <property type="entry name" value="I_LWEQ"/>
    <property type="match status" value="1"/>
</dbReference>
<evidence type="ECO:0000259" key="5">
    <source>
        <dbReference type="Pfam" id="PF01608"/>
    </source>
</evidence>
<dbReference type="InterPro" id="IPR035964">
    <property type="entry name" value="I/LWEQ_dom_sf"/>
</dbReference>
<evidence type="ECO:0000256" key="1">
    <source>
        <dbReference type="ARBA" id="ARBA00004496"/>
    </source>
</evidence>
<evidence type="ECO:0000313" key="7">
    <source>
        <dbReference type="Proteomes" id="UP000001542"/>
    </source>
</evidence>
<dbReference type="InterPro" id="IPR050163">
    <property type="entry name" value="Apolipoprotein_A1/A4/E"/>
</dbReference>
<reference evidence="6" key="2">
    <citation type="journal article" date="2007" name="Science">
        <title>Draft genome sequence of the sexually transmitted pathogen Trichomonas vaginalis.</title>
        <authorList>
            <person name="Carlton J.M."/>
            <person name="Hirt R.P."/>
            <person name="Silva J.C."/>
            <person name="Delcher A.L."/>
            <person name="Schatz M."/>
            <person name="Zhao Q."/>
            <person name="Wortman J.R."/>
            <person name="Bidwell S.L."/>
            <person name="Alsmark U.C.M."/>
            <person name="Besteiro S."/>
            <person name="Sicheritz-Ponten T."/>
            <person name="Noel C.J."/>
            <person name="Dacks J.B."/>
            <person name="Foster P.G."/>
            <person name="Simillion C."/>
            <person name="Van de Peer Y."/>
            <person name="Miranda-Saavedra D."/>
            <person name="Barton G.J."/>
            <person name="Westrop G.D."/>
            <person name="Mueller S."/>
            <person name="Dessi D."/>
            <person name="Fiori P.L."/>
            <person name="Ren Q."/>
            <person name="Paulsen I."/>
            <person name="Zhang H."/>
            <person name="Bastida-Corcuera F.D."/>
            <person name="Simoes-Barbosa A."/>
            <person name="Brown M.T."/>
            <person name="Hayes R.D."/>
            <person name="Mukherjee M."/>
            <person name="Okumura C.Y."/>
            <person name="Schneider R."/>
            <person name="Smith A.J."/>
            <person name="Vanacova S."/>
            <person name="Villalvazo M."/>
            <person name="Haas B.J."/>
            <person name="Pertea M."/>
            <person name="Feldblyum T.V."/>
            <person name="Utterback T.R."/>
            <person name="Shu C.L."/>
            <person name="Osoegawa K."/>
            <person name="de Jong P.J."/>
            <person name="Hrdy I."/>
            <person name="Horvathova L."/>
            <person name="Zubacova Z."/>
            <person name="Dolezal P."/>
            <person name="Malik S.B."/>
            <person name="Logsdon J.M. Jr."/>
            <person name="Henze K."/>
            <person name="Gupta A."/>
            <person name="Wang C.C."/>
            <person name="Dunne R.L."/>
            <person name="Upcroft J.A."/>
            <person name="Upcroft P."/>
            <person name="White O."/>
            <person name="Salzberg S.L."/>
            <person name="Tang P."/>
            <person name="Chiu C.-H."/>
            <person name="Lee Y.-S."/>
            <person name="Embley T.M."/>
            <person name="Coombs G.H."/>
            <person name="Mottram J.C."/>
            <person name="Tachezy J."/>
            <person name="Fraser-Liggett C.M."/>
            <person name="Johnson P.J."/>
        </authorList>
    </citation>
    <scope>NUCLEOTIDE SEQUENCE [LARGE SCALE GENOMIC DNA]</scope>
    <source>
        <strain evidence="6">G3</strain>
    </source>
</reference>
<sequence>MSSLEDLVAALNNSLTPHSSPPVEAHVECTASSFGITLIGNIAQKLQWTDEQIKLSDTLFTTTFFSLATVNGLVTAQVEQSDIPQLVFTTSALITYIEYLTYMLNTIPLFSNEVQKQVELAVQNQIDPNAFIQSVTALHEFAQLTQYVVVHYDNEIPLTKNAVQVPLLGEQINAVISAIIQLYNLAGAIYTDISKQIDPTLDYQQFIQLYSQVLQVIPALITMITQIKDSLNQTVIQIYPEPEYNDFQLYLKAFTKSSAMLYLLSSIIGMYNQDSFHITLSVLKILAEQLHVIDAKITRMLRFRGNFELTVKEIRQAYQTMSEIFKPLLENLVTTLPLVPTGYRSSAEKAIVESFQHVQKSFNEFNGRFENLLAAIRKDRRFSLFQNIDVILNSPVTAQAQNLIQNCVFLAQQMLRDNASLPEITQTVQEISASYPQFLTYFNQIISDALELTNKERWVKQRDYIALTLNDFINTFQIFSANQENILFRFLTAAYAARFAASFLMMDIHPIITMQLQVMRQILISGIILLFKSTAKTIFDLLSHVNQVSSVLSQESKQKFDIIFPVAFQTFQDAATKIISINNENDTEAFANCLNETDKILLIFKALISIIESCQDQNIASANTLLSSFENALSTLTRIFRILLQIGITNDAKSFNFIMSPYIDILSTLYKLQSDSIYERYLKLKKPLEENLDKIKDVLDDEPPFGSFDPDFCSNIFTHFGNAANSSFNLTKEIPASIKSGNYNSYLEKYYNLLANCIQSYTTNANYQKTINVNYVCSINGVSGFKLKECCTSISQKLNELVQKLQTDPQTTPSLAILISKDLYDIPVILAKESNSDKLKPKSLSLNNLVTSYACGDQTIIQKLVETIQDISNSVNPLIQLSEQLIKQISETQKPKEEPKPQEKPPEIQKEVKPVKSDKEINFDEISDSDISDNVIELNEEVTGIISKVVSDVKKLNQNDMNELISELQDLRKKSMKLTSLTLVAAKRRSVMLNKDDVDKYSKEISKLVENLNNLEKISKDSLQQSNKTTSYRNVIKLQREIIINISTIAMFCDKFAEIPQNSEQNHVTKCLLLMLYIITQDKQKSIDVLKQFSLKKVTEKEDLDLITGKLSELEKELSTDDILSQINHVIDIKQSIDSSLSEDIKSQPEIIIKLPFRFNVTTNKSYQPRHVAEIKKEIDNCYNLHEISLNKLNEVLNNRKSTPESIFSALKEYHDSSNKLLINTDLMRNSTWNPNCQNKLQTCYNNLVAAGDNAIDACRARLLADEKWKETIQKFTENAKDCSQKIITASQESLDAVQQDLSSTNEAEKELMIAAQNIQKSQSRLMSFKSQAEDQRTQKGDSYIGVEIIDVSAPILNTSAKLIEAAQAQMKYCLSRKPNLDNQTGMINTARNLVDSLDLIIVAAEAIVKSKKDAINKVLAACNIISSSIAHFQAECRQKEGSPELNDVIQKITDQIQETIGHVRNFGETAQRKETEELTKDVKQPTKALNKMVEKLNAEAKVIEAKRALEEAENKLKQIRQKK</sequence>
<feature type="coiled-coil region" evidence="3">
    <location>
        <begin position="1487"/>
        <end position="1523"/>
    </location>
</feature>
<dbReference type="KEGG" id="tva:4763853"/>
<dbReference type="InterPro" id="IPR002558">
    <property type="entry name" value="ILWEQ_dom"/>
</dbReference>
<evidence type="ECO:0000256" key="2">
    <source>
        <dbReference type="ARBA" id="ARBA00022490"/>
    </source>
</evidence>
<dbReference type="GO" id="GO:0003779">
    <property type="term" value="F:actin binding"/>
    <property type="evidence" value="ECO:0007669"/>
    <property type="project" value="InterPro"/>
</dbReference>
<evidence type="ECO:0000313" key="6">
    <source>
        <dbReference type="EMBL" id="EAY05980.1"/>
    </source>
</evidence>
<feature type="region of interest" description="Disordered" evidence="4">
    <location>
        <begin position="892"/>
        <end position="914"/>
    </location>
</feature>
<organism evidence="6 7">
    <name type="scientific">Trichomonas vaginalis (strain ATCC PRA-98 / G3)</name>
    <dbReference type="NCBI Taxonomy" id="412133"/>
    <lineage>
        <taxon>Eukaryota</taxon>
        <taxon>Metamonada</taxon>
        <taxon>Parabasalia</taxon>
        <taxon>Trichomonadida</taxon>
        <taxon>Trichomonadidae</taxon>
        <taxon>Trichomonas</taxon>
    </lineage>
</organism>
<gene>
    <name evidence="6" type="ORF">TVAG_124050</name>
</gene>
<dbReference type="EMBL" id="DS113435">
    <property type="protein sequence ID" value="EAY05980.1"/>
    <property type="molecule type" value="Genomic_DNA"/>
</dbReference>
<protein>
    <recommendedName>
        <fullName evidence="5">I/LWEQ domain-containing protein</fullName>
    </recommendedName>
</protein>
<dbReference type="PANTHER" id="PTHR18976:SF34">
    <property type="entry name" value="LIPID-BINDING PROTEIN"/>
    <property type="match status" value="1"/>
</dbReference>
<feature type="domain" description="I/LWEQ" evidence="5">
    <location>
        <begin position="1381"/>
        <end position="1524"/>
    </location>
</feature>
<dbReference type="InParanoid" id="A2EMZ5"/>
<evidence type="ECO:0000256" key="4">
    <source>
        <dbReference type="SAM" id="MobiDB-lite"/>
    </source>
</evidence>
<dbReference type="VEuPathDB" id="TrichDB:TVAG_124050"/>
<proteinExistence type="predicted"/>
<dbReference type="Proteomes" id="UP000001542">
    <property type="component" value="Unassembled WGS sequence"/>
</dbReference>
<keyword evidence="2" id="KW-0963">Cytoplasm</keyword>
<dbReference type="RefSeq" id="XP_001318203.1">
    <property type="nucleotide sequence ID" value="XM_001318168.1"/>
</dbReference>
<dbReference type="PANTHER" id="PTHR18976">
    <property type="entry name" value="APOLIPOPROTEIN"/>
    <property type="match status" value="1"/>
</dbReference>
<accession>A2EMZ5</accession>
<reference evidence="6" key="1">
    <citation type="submission" date="2006-10" db="EMBL/GenBank/DDBJ databases">
        <authorList>
            <person name="Amadeo P."/>
            <person name="Zhao Q."/>
            <person name="Wortman J."/>
            <person name="Fraser-Liggett C."/>
            <person name="Carlton J."/>
        </authorList>
    </citation>
    <scope>NUCLEOTIDE SEQUENCE</scope>
    <source>
        <strain evidence="6">G3</strain>
    </source>
</reference>